<organism evidence="3 4">
    <name type="scientific">Oikopleura dioica</name>
    <name type="common">Tunicate</name>
    <dbReference type="NCBI Taxonomy" id="34765"/>
    <lineage>
        <taxon>Eukaryota</taxon>
        <taxon>Metazoa</taxon>
        <taxon>Chordata</taxon>
        <taxon>Tunicata</taxon>
        <taxon>Appendicularia</taxon>
        <taxon>Copelata</taxon>
        <taxon>Oikopleuridae</taxon>
        <taxon>Oikopleura</taxon>
    </lineage>
</organism>
<reference evidence="3 4" key="1">
    <citation type="submission" date="2021-04" db="EMBL/GenBank/DDBJ databases">
        <authorList>
            <person name="Bliznina A."/>
        </authorList>
    </citation>
    <scope>NUCLEOTIDE SEQUENCE [LARGE SCALE GENOMIC DNA]</scope>
</reference>
<keyword evidence="1" id="KW-0472">Membrane</keyword>
<keyword evidence="1" id="KW-1133">Transmembrane helix</keyword>
<evidence type="ECO:0000256" key="1">
    <source>
        <dbReference type="SAM" id="Phobius"/>
    </source>
</evidence>
<proteinExistence type="predicted"/>
<feature type="chain" id="PRO_5046929874" evidence="2">
    <location>
        <begin position="18"/>
        <end position="110"/>
    </location>
</feature>
<keyword evidence="1" id="KW-0812">Transmembrane</keyword>
<sequence length="110" mass="11997">MTFNILKIASILPLVSSMPALENSPLPTTLQLSIVFGLVVVGILFLVKSVTCCITPKSPPKQRLNSLQSSLDDHILIGSIIKKEKQVTESSTRLLPDASFIYNPSVEYVV</sequence>
<feature type="transmembrane region" description="Helical" evidence="1">
    <location>
        <begin position="30"/>
        <end position="54"/>
    </location>
</feature>
<protein>
    <submittedName>
        <fullName evidence="3">Oidioi.mRNA.OKI2018_I69.chr2.g7182.t1.cds</fullName>
    </submittedName>
</protein>
<dbReference type="EMBL" id="OU015567">
    <property type="protein sequence ID" value="CAG5113032.1"/>
    <property type="molecule type" value="Genomic_DNA"/>
</dbReference>
<keyword evidence="2" id="KW-0732">Signal</keyword>
<dbReference type="Proteomes" id="UP001158576">
    <property type="component" value="Chromosome 2"/>
</dbReference>
<accession>A0ABN7TCA9</accession>
<evidence type="ECO:0000256" key="2">
    <source>
        <dbReference type="SAM" id="SignalP"/>
    </source>
</evidence>
<evidence type="ECO:0000313" key="3">
    <source>
        <dbReference type="EMBL" id="CAG5113032.1"/>
    </source>
</evidence>
<evidence type="ECO:0000313" key="4">
    <source>
        <dbReference type="Proteomes" id="UP001158576"/>
    </source>
</evidence>
<feature type="signal peptide" evidence="2">
    <location>
        <begin position="1"/>
        <end position="17"/>
    </location>
</feature>
<gene>
    <name evidence="3" type="ORF">OKIOD_LOCUS15947</name>
</gene>
<keyword evidence="4" id="KW-1185">Reference proteome</keyword>
<name>A0ABN7TCA9_OIKDI</name>